<dbReference type="InterPro" id="IPR027379">
    <property type="entry name" value="CLS_N"/>
</dbReference>
<keyword evidence="5 7" id="KW-0472">Membrane</keyword>
<comment type="subcellular location">
    <subcellularLocation>
        <location evidence="1">Cell membrane</location>
        <topology evidence="1">Multi-pass membrane protein</topology>
    </subcellularLocation>
</comment>
<evidence type="ECO:0000256" key="5">
    <source>
        <dbReference type="ARBA" id="ARBA00023136"/>
    </source>
</evidence>
<dbReference type="RefSeq" id="WP_218115791.1">
    <property type="nucleotide sequence ID" value="NZ_CAJVAP010000022.1"/>
</dbReference>
<gene>
    <name evidence="9" type="ORF">LEUCIP111803_01892</name>
</gene>
<evidence type="ECO:0000256" key="2">
    <source>
        <dbReference type="ARBA" id="ARBA00022475"/>
    </source>
</evidence>
<keyword evidence="10" id="KW-1185">Reference proteome</keyword>
<feature type="transmembrane region" description="Helical" evidence="7">
    <location>
        <begin position="37"/>
        <end position="57"/>
    </location>
</feature>
<feature type="region of interest" description="Disordered" evidence="6">
    <location>
        <begin position="61"/>
        <end position="150"/>
    </location>
</feature>
<sequence length="150" mass="16085">MVRFVIIAVVIGVAFTLYALVDAAMSDARRARGLSKPVWVVLIVLLPVIGASLWFTIGKDRGPIAPPPVRAPDDDPRFSGGRMSDDELDAHMRELEDRLRELDEETFPGEEAGSGPAAAAGEATNGVEGTARTERDRAAGDADEPRTETN</sequence>
<feature type="compositionally biased region" description="Basic and acidic residues" evidence="6">
    <location>
        <begin position="131"/>
        <end position="150"/>
    </location>
</feature>
<dbReference type="EMBL" id="CAJVAP010000022">
    <property type="protein sequence ID" value="CAG7615583.1"/>
    <property type="molecule type" value="Genomic_DNA"/>
</dbReference>
<keyword evidence="2" id="KW-1003">Cell membrane</keyword>
<dbReference type="Proteomes" id="UP000693892">
    <property type="component" value="Unassembled WGS sequence"/>
</dbReference>
<keyword evidence="4 7" id="KW-1133">Transmembrane helix</keyword>
<evidence type="ECO:0000313" key="10">
    <source>
        <dbReference type="Proteomes" id="UP000693892"/>
    </source>
</evidence>
<evidence type="ECO:0000313" key="9">
    <source>
        <dbReference type="EMBL" id="CAG7615583.1"/>
    </source>
</evidence>
<dbReference type="GO" id="GO:0005886">
    <property type="term" value="C:plasma membrane"/>
    <property type="evidence" value="ECO:0007669"/>
    <property type="project" value="UniProtKB-SubCell"/>
</dbReference>
<evidence type="ECO:0000256" key="3">
    <source>
        <dbReference type="ARBA" id="ARBA00022692"/>
    </source>
</evidence>
<dbReference type="AlphaFoldDB" id="A0A916NWB5"/>
<evidence type="ECO:0000256" key="6">
    <source>
        <dbReference type="SAM" id="MobiDB-lite"/>
    </source>
</evidence>
<feature type="domain" description="Cardiolipin synthase N-terminal" evidence="8">
    <location>
        <begin position="14"/>
        <end position="58"/>
    </location>
</feature>
<dbReference type="Pfam" id="PF13396">
    <property type="entry name" value="PLDc_N"/>
    <property type="match status" value="1"/>
</dbReference>
<evidence type="ECO:0000256" key="1">
    <source>
        <dbReference type="ARBA" id="ARBA00004651"/>
    </source>
</evidence>
<proteinExistence type="predicted"/>
<name>A0A916NWB5_9MICO</name>
<reference evidence="9" key="1">
    <citation type="submission" date="2021-06" db="EMBL/GenBank/DDBJ databases">
        <authorList>
            <person name="Criscuolo A."/>
        </authorList>
    </citation>
    <scope>NUCLEOTIDE SEQUENCE</scope>
    <source>
        <strain evidence="9">CIP111803</strain>
    </source>
</reference>
<evidence type="ECO:0000259" key="8">
    <source>
        <dbReference type="Pfam" id="PF13396"/>
    </source>
</evidence>
<feature type="transmembrane region" description="Helical" evidence="7">
    <location>
        <begin position="6"/>
        <end position="25"/>
    </location>
</feature>
<evidence type="ECO:0000256" key="4">
    <source>
        <dbReference type="ARBA" id="ARBA00022989"/>
    </source>
</evidence>
<accession>A0A916NWB5</accession>
<evidence type="ECO:0000256" key="7">
    <source>
        <dbReference type="SAM" id="Phobius"/>
    </source>
</evidence>
<feature type="compositionally biased region" description="Low complexity" evidence="6">
    <location>
        <begin position="109"/>
        <end position="130"/>
    </location>
</feature>
<comment type="caution">
    <text evidence="9">The sequence shown here is derived from an EMBL/GenBank/DDBJ whole genome shotgun (WGS) entry which is preliminary data.</text>
</comment>
<keyword evidence="3 7" id="KW-0812">Transmembrane</keyword>
<feature type="compositionally biased region" description="Basic and acidic residues" evidence="6">
    <location>
        <begin position="71"/>
        <end position="101"/>
    </location>
</feature>
<protein>
    <recommendedName>
        <fullName evidence="8">Cardiolipin synthase N-terminal domain-containing protein</fullName>
    </recommendedName>
</protein>
<organism evidence="9 10">
    <name type="scientific">Leucobacter soli</name>
    <dbReference type="NCBI Taxonomy" id="2812850"/>
    <lineage>
        <taxon>Bacteria</taxon>
        <taxon>Bacillati</taxon>
        <taxon>Actinomycetota</taxon>
        <taxon>Actinomycetes</taxon>
        <taxon>Micrococcales</taxon>
        <taxon>Microbacteriaceae</taxon>
        <taxon>Leucobacter</taxon>
    </lineage>
</organism>